<dbReference type="Pfam" id="PF01168">
    <property type="entry name" value="Ala_racemase_N"/>
    <property type="match status" value="1"/>
</dbReference>
<dbReference type="SUPFAM" id="SSF50985">
    <property type="entry name" value="RCC1/BLIP-II"/>
    <property type="match status" value="1"/>
</dbReference>
<feature type="repeat" description="RCC1" evidence="3">
    <location>
        <begin position="152"/>
        <end position="202"/>
    </location>
</feature>
<feature type="repeat" description="RCC1" evidence="3">
    <location>
        <begin position="99"/>
        <end position="151"/>
    </location>
</feature>
<evidence type="ECO:0000313" key="6">
    <source>
        <dbReference type="EMBL" id="CBK21420.2"/>
    </source>
</evidence>
<dbReference type="InterPro" id="IPR011078">
    <property type="entry name" value="PyrdxlP_homeostasis"/>
</dbReference>
<feature type="repeat" description="RCC1" evidence="3">
    <location>
        <begin position="47"/>
        <end position="98"/>
    </location>
</feature>
<comment type="similarity">
    <text evidence="2">Belongs to the pyridoxal phosphate-binding protein YggS/PROSC family.</text>
</comment>
<dbReference type="InterPro" id="IPR000408">
    <property type="entry name" value="Reg_chr_condens"/>
</dbReference>
<evidence type="ECO:0000256" key="4">
    <source>
        <dbReference type="SAM" id="Phobius"/>
    </source>
</evidence>
<dbReference type="InterPro" id="IPR001608">
    <property type="entry name" value="Ala_racemase_N"/>
</dbReference>
<dbReference type="HAMAP" id="MF_02087">
    <property type="entry name" value="PLP_homeostasis"/>
    <property type="match status" value="1"/>
</dbReference>
<keyword evidence="4" id="KW-0812">Transmembrane</keyword>
<feature type="transmembrane region" description="Helical" evidence="4">
    <location>
        <begin position="344"/>
        <end position="366"/>
    </location>
</feature>
<feature type="repeat" description="RCC1" evidence="3">
    <location>
        <begin position="204"/>
        <end position="255"/>
    </location>
</feature>
<dbReference type="Pfam" id="PF00415">
    <property type="entry name" value="RCC1"/>
    <property type="match status" value="4"/>
</dbReference>
<reference evidence="6" key="1">
    <citation type="submission" date="2010-02" db="EMBL/GenBank/DDBJ databases">
        <title>Sequencing and annotation of the Blastocystis hominis genome.</title>
        <authorList>
            <person name="Wincker P."/>
        </authorList>
    </citation>
    <scope>NUCLEOTIDE SEQUENCE</scope>
    <source>
        <strain evidence="6">Singapore isolate B</strain>
    </source>
</reference>
<dbReference type="SUPFAM" id="SSF51419">
    <property type="entry name" value="PLP-binding barrel"/>
    <property type="match status" value="1"/>
</dbReference>
<protein>
    <recommendedName>
        <fullName evidence="2">Pyridoxal phosphate homeostasis protein</fullName>
        <shortName evidence="2">PLP homeostasis protein</shortName>
    </recommendedName>
</protein>
<evidence type="ECO:0000256" key="2">
    <source>
        <dbReference type="HAMAP-Rule" id="MF_03225"/>
    </source>
</evidence>
<gene>
    <name evidence="6" type="ORF">GSBLH_T00001587001</name>
</gene>
<organism evidence="6">
    <name type="scientific">Blastocystis hominis</name>
    <dbReference type="NCBI Taxonomy" id="12968"/>
    <lineage>
        <taxon>Eukaryota</taxon>
        <taxon>Sar</taxon>
        <taxon>Stramenopiles</taxon>
        <taxon>Bigyra</taxon>
        <taxon>Opalozoa</taxon>
        <taxon>Opalinata</taxon>
        <taxon>Blastocystidae</taxon>
        <taxon>Blastocystis</taxon>
    </lineage>
</organism>
<feature type="modified residue" description="N6-(pyridoxal phosphate)lysine" evidence="2">
    <location>
        <position position="407"/>
    </location>
</feature>
<dbReference type="GO" id="GO:0030170">
    <property type="term" value="F:pyridoxal phosphate binding"/>
    <property type="evidence" value="ECO:0007669"/>
    <property type="project" value="UniProtKB-UniRule"/>
</dbReference>
<dbReference type="GeneID" id="24918830"/>
<keyword evidence="4" id="KW-1133">Transmembrane helix</keyword>
<dbReference type="FunFam" id="3.20.20.10:FF:000018">
    <property type="entry name" value="Pyridoxal phosphate homeostasis protein"/>
    <property type="match status" value="1"/>
</dbReference>
<dbReference type="InterPro" id="IPR009091">
    <property type="entry name" value="RCC1/BLIP-II"/>
</dbReference>
<dbReference type="PROSITE" id="PS50012">
    <property type="entry name" value="RCC1_3"/>
    <property type="match status" value="4"/>
</dbReference>
<dbReference type="PRINTS" id="PR00633">
    <property type="entry name" value="RCCNDNSATION"/>
</dbReference>
<dbReference type="InParanoid" id="D8M031"/>
<dbReference type="CDD" id="cd06822">
    <property type="entry name" value="PLPDE_III_YBL036c_euk"/>
    <property type="match status" value="1"/>
</dbReference>
<dbReference type="Gene3D" id="2.130.10.30">
    <property type="entry name" value="Regulator of chromosome condensation 1/beta-lactamase-inhibitor protein II"/>
    <property type="match status" value="1"/>
</dbReference>
<dbReference type="EMBL" id="FN668642">
    <property type="protein sequence ID" value="CBK21420.2"/>
    <property type="molecule type" value="Genomic_DNA"/>
</dbReference>
<accession>D8M031</accession>
<comment type="function">
    <text evidence="2">Pyridoxal 5'-phosphate (PLP)-binding protein, which may be involved in intracellular homeostatic regulation of pyridoxal 5'-phosphate (PLP), the active form of vitamin B6.</text>
</comment>
<dbReference type="InterPro" id="IPR029066">
    <property type="entry name" value="PLP-binding_barrel"/>
</dbReference>
<dbReference type="AlphaFoldDB" id="D8M031"/>
<dbReference type="NCBIfam" id="TIGR00044">
    <property type="entry name" value="YggS family pyridoxal phosphate-dependent enzyme"/>
    <property type="match status" value="1"/>
</dbReference>
<dbReference type="Proteomes" id="UP000008312">
    <property type="component" value="Unassembled WGS sequence"/>
</dbReference>
<evidence type="ECO:0000256" key="3">
    <source>
        <dbReference type="PROSITE-ProRule" id="PRU00235"/>
    </source>
</evidence>
<dbReference type="PANTHER" id="PTHR10146">
    <property type="entry name" value="PROLINE SYNTHETASE CO-TRANSCRIBED BACTERIAL HOMOLOG PROTEIN"/>
    <property type="match status" value="1"/>
</dbReference>
<name>D8M031_BLAHO</name>
<keyword evidence="7" id="KW-1185">Reference proteome</keyword>
<keyword evidence="1 2" id="KW-0663">Pyridoxal phosphate</keyword>
<evidence type="ECO:0000259" key="5">
    <source>
        <dbReference type="Pfam" id="PF01168"/>
    </source>
</evidence>
<evidence type="ECO:0000256" key="1">
    <source>
        <dbReference type="ARBA" id="ARBA00022898"/>
    </source>
</evidence>
<dbReference type="RefSeq" id="XP_012895468.1">
    <property type="nucleotide sequence ID" value="XM_013040014.1"/>
</dbReference>
<evidence type="ECO:0000313" key="7">
    <source>
        <dbReference type="Proteomes" id="UP000008312"/>
    </source>
</evidence>
<proteinExistence type="inferred from homology"/>
<feature type="domain" description="Alanine racemase N-terminal" evidence="5">
    <location>
        <begin position="383"/>
        <end position="611"/>
    </location>
</feature>
<dbReference type="OrthoDB" id="10264196at2759"/>
<dbReference type="Gene3D" id="3.20.20.10">
    <property type="entry name" value="Alanine racemase"/>
    <property type="match status" value="1"/>
</dbReference>
<sequence length="618" mass="67400">MKMQLGHARTQPFIAVPSKLAMLSSPCCFPIQIAAGTSHSLCLVDNGEIIAWGSNSYGQLGFGSDVEDSDPQRIPTFQNLPVASIACGGFHNVCICSNGSVYSWGGGMYGQLGQGLNVLSSSQPLQIAKLKGVDIQSVSCGQNHSLFLGSTGIVYACGNGFYGQLGLDVGIDYRPVCVESLSDKMITDITCGMLHCIAYSSITGQAYAWGSNDSGELGINAQDNVVEPHEVFVPCNEKFVQIRGGGAFTLGISIQLAPVEESKVPVDLQTLFTASGNVVTPILRHKDTLDSDTTRQPVFLQQLINSHTKQSLLDTYFYPIQARLAQSVERQALNLVVGGSSPPVGASLFLFPFFYLFLCFPFHLLFFSFDPKMSETVVTRFVALAKRVAEVSQQFNKTAPRIVAVSKKKPAEAIQELYDYGHRDFGENYVQELLDKAEALPKDIRWHLIGHLQSGKCNQLIRKIPNLWVIESVDSIKLAEKLNSACLLAERADPLNVFVEVHTSGEETCALFVCLTSRKSGCLPEECLPLAEFILSNCPKLHLMGLMTVGKLDAPPEPYFEQLNNLRADLLKKHPELGSLELSMGMSGDWETAVKMGSTNIRVGTTIFGARVYNCLVC</sequence>
<keyword evidence="4" id="KW-0472">Membrane</keyword>
<dbReference type="PANTHER" id="PTHR10146:SF14">
    <property type="entry name" value="PYRIDOXAL PHOSPHATE HOMEOSTASIS PROTEIN"/>
    <property type="match status" value="1"/>
</dbReference>
<dbReference type="PROSITE" id="PS00626">
    <property type="entry name" value="RCC1_2"/>
    <property type="match status" value="2"/>
</dbReference>